<keyword evidence="1" id="KW-0812">Transmembrane</keyword>
<dbReference type="EMBL" id="MFLP01000001">
    <property type="protein sequence ID" value="OGG71320.1"/>
    <property type="molecule type" value="Genomic_DNA"/>
</dbReference>
<accession>A0A1F6ECK5</accession>
<feature type="transmembrane region" description="Helical" evidence="1">
    <location>
        <begin position="229"/>
        <end position="252"/>
    </location>
</feature>
<protein>
    <recommendedName>
        <fullName evidence="5">CARDB domain-containing protein</fullName>
    </recommendedName>
</protein>
<name>A0A1F6ECK5_9BACT</name>
<evidence type="ECO:0000313" key="3">
    <source>
        <dbReference type="EMBL" id="OGG71320.1"/>
    </source>
</evidence>
<reference evidence="3 4" key="1">
    <citation type="journal article" date="2016" name="Nat. Commun.">
        <title>Thousands of microbial genomes shed light on interconnected biogeochemical processes in an aquifer system.</title>
        <authorList>
            <person name="Anantharaman K."/>
            <person name="Brown C.T."/>
            <person name="Hug L.A."/>
            <person name="Sharon I."/>
            <person name="Castelle C.J."/>
            <person name="Probst A.J."/>
            <person name="Thomas B.C."/>
            <person name="Singh A."/>
            <person name="Wilkins M.J."/>
            <person name="Karaoz U."/>
            <person name="Brodie E.L."/>
            <person name="Williams K.H."/>
            <person name="Hubbard S.S."/>
            <person name="Banfield J.F."/>
        </authorList>
    </citation>
    <scope>NUCLEOTIDE SEQUENCE [LARGE SCALE GENOMIC DNA]</scope>
</reference>
<evidence type="ECO:0000256" key="2">
    <source>
        <dbReference type="SAM" id="SignalP"/>
    </source>
</evidence>
<dbReference type="Proteomes" id="UP000176689">
    <property type="component" value="Unassembled WGS sequence"/>
</dbReference>
<dbReference type="InterPro" id="IPR013783">
    <property type="entry name" value="Ig-like_fold"/>
</dbReference>
<feature type="signal peptide" evidence="2">
    <location>
        <begin position="1"/>
        <end position="21"/>
    </location>
</feature>
<feature type="chain" id="PRO_5009524112" description="CARDB domain-containing protein" evidence="2">
    <location>
        <begin position="22"/>
        <end position="265"/>
    </location>
</feature>
<comment type="caution">
    <text evidence="3">The sequence shown here is derived from an EMBL/GenBank/DDBJ whole genome shotgun (WGS) entry which is preliminary data.</text>
</comment>
<organism evidence="3 4">
    <name type="scientific">Candidatus Kaiserbacteria bacterium RIFCSPHIGHO2_12_FULL_53_13</name>
    <dbReference type="NCBI Taxonomy" id="1798502"/>
    <lineage>
        <taxon>Bacteria</taxon>
        <taxon>Candidatus Kaiseribacteriota</taxon>
    </lineage>
</organism>
<evidence type="ECO:0008006" key="5">
    <source>
        <dbReference type="Google" id="ProtNLM"/>
    </source>
</evidence>
<gene>
    <name evidence="3" type="ORF">A3F27_00690</name>
</gene>
<proteinExistence type="predicted"/>
<keyword evidence="1" id="KW-0472">Membrane</keyword>
<sequence length="265" mass="27702">MRIVFIALAFTAAFLPIYALAAGADLPAGFAPNSIWVSRTQITAGDSINIFTVIYNSSDAPLEGAVGFTVDGRPVGTRNFSVKAGETQTESVPWTASAGTHSVFARIEKISNADTSASASILNRTTDTITISVAEPPPPTPSAQAISSVASAIKTVVASSTPIVISATQKLYGITEDARKGAVGALEKQLAQKAGDANTKGEVPGASASSSATSLGSFISSAWDSILRALLFVCRISVLFYALLAFVIFMLFQLLRAMFRERSTL</sequence>
<dbReference type="AlphaFoldDB" id="A0A1F6ECK5"/>
<dbReference type="Gene3D" id="2.60.40.10">
    <property type="entry name" value="Immunoglobulins"/>
    <property type="match status" value="1"/>
</dbReference>
<keyword evidence="2" id="KW-0732">Signal</keyword>
<keyword evidence="1" id="KW-1133">Transmembrane helix</keyword>
<evidence type="ECO:0000313" key="4">
    <source>
        <dbReference type="Proteomes" id="UP000176689"/>
    </source>
</evidence>
<evidence type="ECO:0000256" key="1">
    <source>
        <dbReference type="SAM" id="Phobius"/>
    </source>
</evidence>